<evidence type="ECO:0000313" key="1">
    <source>
        <dbReference type="EMBL" id="MDR6555052.1"/>
    </source>
</evidence>
<evidence type="ECO:0000313" key="2">
    <source>
        <dbReference type="Proteomes" id="UP001267290"/>
    </source>
</evidence>
<dbReference type="EMBL" id="JAVDSB010000023">
    <property type="protein sequence ID" value="MDR6555052.1"/>
    <property type="molecule type" value="Genomic_DNA"/>
</dbReference>
<organism evidence="1 2">
    <name type="scientific">Paenibacillus qinlingensis</name>
    <dbReference type="NCBI Taxonomy" id="1837343"/>
    <lineage>
        <taxon>Bacteria</taxon>
        <taxon>Bacillati</taxon>
        <taxon>Bacillota</taxon>
        <taxon>Bacilli</taxon>
        <taxon>Bacillales</taxon>
        <taxon>Paenibacillaceae</taxon>
        <taxon>Paenibacillus</taxon>
    </lineage>
</organism>
<dbReference type="Proteomes" id="UP001267290">
    <property type="component" value="Unassembled WGS sequence"/>
</dbReference>
<keyword evidence="2" id="KW-1185">Reference proteome</keyword>
<proteinExistence type="predicted"/>
<comment type="caution">
    <text evidence="1">The sequence shown here is derived from an EMBL/GenBank/DDBJ whole genome shotgun (WGS) entry which is preliminary data.</text>
</comment>
<protein>
    <submittedName>
        <fullName evidence="1">Uncharacterized protein</fullName>
    </submittedName>
</protein>
<name>A0ABU1P7M2_9BACL</name>
<sequence length="39" mass="4236">MGQLPKLTVMNDYDKWETLVKNEAAIVKKLGLAGRGSGC</sequence>
<reference evidence="1 2" key="1">
    <citation type="submission" date="2023-07" db="EMBL/GenBank/DDBJ databases">
        <title>Sorghum-associated microbial communities from plants grown in Nebraska, USA.</title>
        <authorList>
            <person name="Schachtman D."/>
        </authorList>
    </citation>
    <scope>NUCLEOTIDE SEQUENCE [LARGE SCALE GENOMIC DNA]</scope>
    <source>
        <strain evidence="1 2">CC258</strain>
    </source>
</reference>
<gene>
    <name evidence="1" type="ORF">J2736_006306</name>
</gene>
<accession>A0ABU1P7M2</accession>